<evidence type="ECO:0000256" key="3">
    <source>
        <dbReference type="ARBA" id="ARBA00006501"/>
    </source>
</evidence>
<comment type="cofactor">
    <cofactor evidence="14 15">
        <name>heme b</name>
        <dbReference type="ChEBI" id="CHEBI:60344"/>
    </cofactor>
    <text evidence="14 15">Binds 1 heme b (iron(II)-protoporphyrin IX) group per subunit.</text>
</comment>
<dbReference type="InterPro" id="IPR005265">
    <property type="entry name" value="HemJ-like"/>
</dbReference>
<evidence type="ECO:0000313" key="16">
    <source>
        <dbReference type="EMBL" id="SUX11113.1"/>
    </source>
</evidence>
<dbReference type="GO" id="GO:0005886">
    <property type="term" value="C:plasma membrane"/>
    <property type="evidence" value="ECO:0007669"/>
    <property type="project" value="UniProtKB-SubCell"/>
</dbReference>
<dbReference type="HAMAP" id="MF_02239">
    <property type="entry name" value="HemJ"/>
    <property type="match status" value="1"/>
</dbReference>
<dbReference type="PIRSF" id="PIRSF004638">
    <property type="entry name" value="UCP004638"/>
    <property type="match status" value="1"/>
</dbReference>
<dbReference type="UniPathway" id="UPA00251">
    <property type="reaction ID" value="UER00324"/>
</dbReference>
<dbReference type="AlphaFoldDB" id="A0A381DK88"/>
<dbReference type="RefSeq" id="WP_089181886.1">
    <property type="nucleotide sequence ID" value="NZ_CP043427.1"/>
</dbReference>
<evidence type="ECO:0000256" key="4">
    <source>
        <dbReference type="ARBA" id="ARBA00017504"/>
    </source>
</evidence>
<keyword evidence="5 14" id="KW-1003">Cell membrane</keyword>
<evidence type="ECO:0000256" key="5">
    <source>
        <dbReference type="ARBA" id="ARBA00022475"/>
    </source>
</evidence>
<evidence type="ECO:0000256" key="15">
    <source>
        <dbReference type="PIRNR" id="PIRNR004638"/>
    </source>
</evidence>
<dbReference type="STRING" id="32024.GCA_000788295_01644"/>
<keyword evidence="9 14" id="KW-1133">Transmembrane helix</keyword>
<dbReference type="EMBL" id="UFVD01000001">
    <property type="protein sequence ID" value="SUX11113.1"/>
    <property type="molecule type" value="Genomic_DNA"/>
</dbReference>
<comment type="similarity">
    <text evidence="3 14 15">Belongs to the HemJ family.</text>
</comment>
<evidence type="ECO:0000256" key="12">
    <source>
        <dbReference type="ARBA" id="ARBA00023136"/>
    </source>
</evidence>
<evidence type="ECO:0000313" key="17">
    <source>
        <dbReference type="Proteomes" id="UP000254920"/>
    </source>
</evidence>
<evidence type="ECO:0000256" key="9">
    <source>
        <dbReference type="ARBA" id="ARBA00022989"/>
    </source>
</evidence>
<comment type="subunit">
    <text evidence="14">Homodimer.</text>
</comment>
<sequence length="145" mass="17524">MSYEWIKWWHFAAFISWMAMLFYQPRLFVYHAENIDNKDYIKVLKKQERMLFHGIGWIAMIVTYISAIAIIVLYKPDLMSLGYFHIKLTCGVVMTAYHLSLWYFMIKFDKNECKLSGKFFRAYNEVPTIIMFIILWAMLVKPYEM</sequence>
<evidence type="ECO:0000256" key="14">
    <source>
        <dbReference type="HAMAP-Rule" id="MF_02239"/>
    </source>
</evidence>
<feature type="transmembrane region" description="Helical" evidence="14">
    <location>
        <begin position="126"/>
        <end position="143"/>
    </location>
</feature>
<feature type="transmembrane region" description="Helical" evidence="14">
    <location>
        <begin position="50"/>
        <end position="74"/>
    </location>
</feature>
<dbReference type="EC" id="1.3.99.-" evidence="14 15"/>
<keyword evidence="8 14" id="KW-0479">Metal-binding</keyword>
<dbReference type="GeneID" id="93089980"/>
<evidence type="ECO:0000256" key="10">
    <source>
        <dbReference type="ARBA" id="ARBA00023002"/>
    </source>
</evidence>
<evidence type="ECO:0000256" key="7">
    <source>
        <dbReference type="ARBA" id="ARBA00022692"/>
    </source>
</evidence>
<keyword evidence="12 14" id="KW-0472">Membrane</keyword>
<evidence type="ECO:0000256" key="8">
    <source>
        <dbReference type="ARBA" id="ARBA00022723"/>
    </source>
</evidence>
<dbReference type="GO" id="GO:0070818">
    <property type="term" value="F:protoporphyrinogen oxidase activity"/>
    <property type="evidence" value="ECO:0007669"/>
    <property type="project" value="UniProtKB-UniRule"/>
</dbReference>
<dbReference type="PANTHER" id="PTHR40255">
    <property type="entry name" value="UPF0093 MEMBRANE PROTEIN SLR1790"/>
    <property type="match status" value="1"/>
</dbReference>
<organism evidence="16 17">
    <name type="scientific">Campylobacter sputorum subsp. sputorum</name>
    <dbReference type="NCBI Taxonomy" id="32024"/>
    <lineage>
        <taxon>Bacteria</taxon>
        <taxon>Pseudomonadati</taxon>
        <taxon>Campylobacterota</taxon>
        <taxon>Epsilonproteobacteria</taxon>
        <taxon>Campylobacterales</taxon>
        <taxon>Campylobacteraceae</taxon>
        <taxon>Campylobacter</taxon>
    </lineage>
</organism>
<comment type="catalytic activity">
    <reaction evidence="13 14 15">
        <text>protoporphyrinogen IX + 3 A = protoporphyrin IX + 3 AH2</text>
        <dbReference type="Rhea" id="RHEA:62000"/>
        <dbReference type="ChEBI" id="CHEBI:13193"/>
        <dbReference type="ChEBI" id="CHEBI:17499"/>
        <dbReference type="ChEBI" id="CHEBI:57306"/>
        <dbReference type="ChEBI" id="CHEBI:57307"/>
    </reaction>
</comment>
<comment type="function">
    <text evidence="14 15">Catalyzes the oxidation of protoporphyrinogen IX to protoporphyrin IX.</text>
</comment>
<proteinExistence type="inferred from homology"/>
<protein>
    <recommendedName>
        <fullName evidence="4 14">Protoporphyrinogen IX oxidase</fullName>
        <shortName evidence="14">PPO</shortName>
        <ecNumber evidence="14 15">1.3.99.-</ecNumber>
    </recommendedName>
</protein>
<feature type="transmembrane region" description="Helical" evidence="14">
    <location>
        <begin position="86"/>
        <end position="105"/>
    </location>
</feature>
<keyword evidence="11 14" id="KW-0408">Iron</keyword>
<feature type="transmembrane region" description="Helical" evidence="14">
    <location>
        <begin position="6"/>
        <end position="29"/>
    </location>
</feature>
<evidence type="ECO:0000256" key="6">
    <source>
        <dbReference type="ARBA" id="ARBA00022617"/>
    </source>
</evidence>
<dbReference type="GO" id="GO:0046872">
    <property type="term" value="F:metal ion binding"/>
    <property type="evidence" value="ECO:0007669"/>
    <property type="project" value="UniProtKB-UniRule"/>
</dbReference>
<comment type="pathway">
    <text evidence="2 14 15">Porphyrin-containing compound metabolism; protoporphyrin-IX biosynthesis; protoporphyrin-IX from protoporphyrinogen-IX: step 1/1.</text>
</comment>
<evidence type="ECO:0000256" key="13">
    <source>
        <dbReference type="ARBA" id="ARBA00048390"/>
    </source>
</evidence>
<feature type="binding site" description="axial binding residue" evidence="14">
    <location>
        <position position="10"/>
    </location>
    <ligand>
        <name>heme</name>
        <dbReference type="ChEBI" id="CHEBI:30413"/>
    </ligand>
    <ligandPart>
        <name>Fe</name>
        <dbReference type="ChEBI" id="CHEBI:18248"/>
    </ligandPart>
</feature>
<gene>
    <name evidence="16" type="ORF">NCTC12475_01328</name>
</gene>
<dbReference type="Proteomes" id="UP000254920">
    <property type="component" value="Unassembled WGS sequence"/>
</dbReference>
<dbReference type="OrthoDB" id="9800824at2"/>
<keyword evidence="10 14" id="KW-0560">Oxidoreductase</keyword>
<feature type="binding site" description="axial binding residue" evidence="14">
    <location>
        <position position="87"/>
    </location>
    <ligand>
        <name>heme</name>
        <dbReference type="ChEBI" id="CHEBI:30413"/>
    </ligand>
    <ligandPart>
        <name>Fe</name>
        <dbReference type="ChEBI" id="CHEBI:18248"/>
    </ligandPart>
</feature>
<dbReference type="Pfam" id="PF03653">
    <property type="entry name" value="UPF0093"/>
    <property type="match status" value="1"/>
</dbReference>
<comment type="subcellular location">
    <subcellularLocation>
        <location evidence="1 14">Cell membrane</location>
        <topology evidence="1 14">Multi-pass membrane protein</topology>
    </subcellularLocation>
</comment>
<evidence type="ECO:0000256" key="1">
    <source>
        <dbReference type="ARBA" id="ARBA00004651"/>
    </source>
</evidence>
<name>A0A381DK88_9BACT</name>
<accession>A0A381DK88</accession>
<dbReference type="GO" id="GO:0006782">
    <property type="term" value="P:protoporphyrinogen IX biosynthetic process"/>
    <property type="evidence" value="ECO:0007669"/>
    <property type="project" value="UniProtKB-UniRule"/>
</dbReference>
<keyword evidence="17" id="KW-1185">Reference proteome</keyword>
<dbReference type="PANTHER" id="PTHR40255:SF1">
    <property type="entry name" value="PROTOPORPHYRINOGEN IX OXIDASE"/>
    <property type="match status" value="1"/>
</dbReference>
<reference evidence="16 17" key="1">
    <citation type="submission" date="2018-06" db="EMBL/GenBank/DDBJ databases">
        <authorList>
            <consortium name="Pathogen Informatics"/>
            <person name="Doyle S."/>
        </authorList>
    </citation>
    <scope>NUCLEOTIDE SEQUENCE [LARGE SCALE GENOMIC DNA]</scope>
    <source>
        <strain evidence="16 17">NCTC12475</strain>
    </source>
</reference>
<evidence type="ECO:0000256" key="2">
    <source>
        <dbReference type="ARBA" id="ARBA00005073"/>
    </source>
</evidence>
<keyword evidence="7 14" id="KW-0812">Transmembrane</keyword>
<keyword evidence="6 14" id="KW-0349">Heme</keyword>
<evidence type="ECO:0000256" key="11">
    <source>
        <dbReference type="ARBA" id="ARBA00023004"/>
    </source>
</evidence>